<dbReference type="RefSeq" id="WP_075073474.1">
    <property type="nucleotide sequence ID" value="NZ_DF967972.1"/>
</dbReference>
<dbReference type="GO" id="GO:0003941">
    <property type="term" value="F:L-serine ammonia-lyase activity"/>
    <property type="evidence" value="ECO:0007669"/>
    <property type="project" value="TreeGrafter"/>
</dbReference>
<protein>
    <recommendedName>
        <fullName evidence="5">Threonine synthase</fullName>
        <ecNumber evidence="5">4.2.3.1</ecNumber>
    </recommendedName>
</protein>
<evidence type="ECO:0000256" key="6">
    <source>
        <dbReference type="PIRSR" id="PIRSR604450-51"/>
    </source>
</evidence>
<dbReference type="EMBL" id="DF967972">
    <property type="protein sequence ID" value="GAP14189.1"/>
    <property type="molecule type" value="Genomic_DNA"/>
</dbReference>
<keyword evidence="3 6" id="KW-0663">Pyridoxal phosphate</keyword>
<dbReference type="GO" id="GO:0009088">
    <property type="term" value="P:threonine biosynthetic process"/>
    <property type="evidence" value="ECO:0007669"/>
    <property type="project" value="UniProtKB-UniRule"/>
</dbReference>
<comment type="similarity">
    <text evidence="2">Belongs to the threonine synthase family.</text>
</comment>
<dbReference type="InterPro" id="IPR004450">
    <property type="entry name" value="Thr_synthase-like"/>
</dbReference>
<dbReference type="GO" id="GO:0006567">
    <property type="term" value="P:L-threonine catabolic process"/>
    <property type="evidence" value="ECO:0007669"/>
    <property type="project" value="TreeGrafter"/>
</dbReference>
<reference evidence="8" key="1">
    <citation type="submission" date="2015-07" db="EMBL/GenBank/DDBJ databases">
        <title>Draft Genome Sequences of Anaerolinea thermolimosa IMO-1, Bellilinea caldifistulae GOMI-1, Leptolinea tardivitalis YMTK-2, Levilinea saccharolytica KIBI-1,Longilinea arvoryzae KOME-1, Previously Described as Members of the Anaerolineaceae (Chloroflexi).</title>
        <authorList>
            <person name="Sekiguchi Y."/>
            <person name="Ohashi A."/>
            <person name="Matsuura N."/>
            <person name="Tourlousse M.D."/>
        </authorList>
    </citation>
    <scope>NUCLEOTIDE SEQUENCE [LARGE SCALE GENOMIC DNA]</scope>
    <source>
        <strain evidence="8">KOME-1</strain>
    </source>
</reference>
<evidence type="ECO:0000256" key="2">
    <source>
        <dbReference type="ARBA" id="ARBA00005517"/>
    </source>
</evidence>
<dbReference type="CDD" id="cd01563">
    <property type="entry name" value="Thr-synth_1"/>
    <property type="match status" value="1"/>
</dbReference>
<dbReference type="GO" id="GO:0009097">
    <property type="term" value="P:isoleucine biosynthetic process"/>
    <property type="evidence" value="ECO:0007669"/>
    <property type="project" value="TreeGrafter"/>
</dbReference>
<evidence type="ECO:0000256" key="1">
    <source>
        <dbReference type="ARBA" id="ARBA00001933"/>
    </source>
</evidence>
<gene>
    <name evidence="8" type="ORF">LARV_01955</name>
</gene>
<name>A0A0S7BF27_9CHLR</name>
<dbReference type="STRING" id="360412.LARV_01955"/>
<dbReference type="NCBIfam" id="TIGR00260">
    <property type="entry name" value="thrC"/>
    <property type="match status" value="1"/>
</dbReference>
<evidence type="ECO:0000256" key="4">
    <source>
        <dbReference type="ARBA" id="ARBA00023239"/>
    </source>
</evidence>
<dbReference type="PANTHER" id="PTHR48078">
    <property type="entry name" value="THREONINE DEHYDRATASE, MITOCHONDRIAL-RELATED"/>
    <property type="match status" value="1"/>
</dbReference>
<dbReference type="GO" id="GO:0004795">
    <property type="term" value="F:threonine synthase activity"/>
    <property type="evidence" value="ECO:0007669"/>
    <property type="project" value="UniProtKB-UniRule"/>
</dbReference>
<keyword evidence="4" id="KW-0456">Lyase</keyword>
<evidence type="ECO:0000313" key="8">
    <source>
        <dbReference type="EMBL" id="GAP14189.1"/>
    </source>
</evidence>
<evidence type="ECO:0000256" key="3">
    <source>
        <dbReference type="ARBA" id="ARBA00022898"/>
    </source>
</evidence>
<dbReference type="OrthoDB" id="9778118at2"/>
<feature type="modified residue" description="N6-(pyridoxal phosphate)lysine" evidence="6">
    <location>
        <position position="114"/>
    </location>
</feature>
<dbReference type="AlphaFoldDB" id="A0A0S7BF27"/>
<evidence type="ECO:0000259" key="7">
    <source>
        <dbReference type="Pfam" id="PF00291"/>
    </source>
</evidence>
<dbReference type="GO" id="GO:0004794">
    <property type="term" value="F:threonine deaminase activity"/>
    <property type="evidence" value="ECO:0007669"/>
    <property type="project" value="TreeGrafter"/>
</dbReference>
<dbReference type="GO" id="GO:0006565">
    <property type="term" value="P:L-serine catabolic process"/>
    <property type="evidence" value="ECO:0007669"/>
    <property type="project" value="TreeGrafter"/>
</dbReference>
<evidence type="ECO:0000313" key="9">
    <source>
        <dbReference type="Proteomes" id="UP000055060"/>
    </source>
</evidence>
<dbReference type="Gene3D" id="3.40.50.1100">
    <property type="match status" value="2"/>
</dbReference>
<evidence type="ECO:0000256" key="5">
    <source>
        <dbReference type="NCBIfam" id="TIGR00260"/>
    </source>
</evidence>
<dbReference type="InterPro" id="IPR001926">
    <property type="entry name" value="TrpB-like_PALP"/>
</dbReference>
<dbReference type="Proteomes" id="UP000055060">
    <property type="component" value="Unassembled WGS sequence"/>
</dbReference>
<comment type="cofactor">
    <cofactor evidence="1 6">
        <name>pyridoxal 5'-phosphate</name>
        <dbReference type="ChEBI" id="CHEBI:597326"/>
    </cofactor>
</comment>
<accession>A0A0S7BF27</accession>
<dbReference type="InterPro" id="IPR050147">
    <property type="entry name" value="Ser/Thr_Dehydratase"/>
</dbReference>
<dbReference type="InterPro" id="IPR036052">
    <property type="entry name" value="TrpB-like_PALP_sf"/>
</dbReference>
<organism evidence="8">
    <name type="scientific">Longilinea arvoryzae</name>
    <dbReference type="NCBI Taxonomy" id="360412"/>
    <lineage>
        <taxon>Bacteria</taxon>
        <taxon>Bacillati</taxon>
        <taxon>Chloroflexota</taxon>
        <taxon>Anaerolineae</taxon>
        <taxon>Anaerolineales</taxon>
        <taxon>Anaerolineaceae</taxon>
        <taxon>Longilinea</taxon>
    </lineage>
</organism>
<proteinExistence type="inferred from homology"/>
<keyword evidence="9" id="KW-1185">Reference proteome</keyword>
<dbReference type="EC" id="4.2.3.1" evidence="5"/>
<sequence>MGDFIGYRCSICQAEYPPTQVMYTCPKDGGNLDVVLDIKHLKQKYHTSDITSRTEASLWRYLPLLPVPFPHAEGTTLGAAGYTPIYKPQKLAERLGMTRLWVKDESRNPTASFKDRASAIVVARAIQIGAPVVVTASTGNAGAALAGMAAAVGQKAVILAPRSAPPAKVAQLLVYGAQVILVDGNYDEAFDLAIQAAQEFGWYCRNTGYNPFTLEGKKTAAFEIWDQLQLANTTAVGRPLTVFVSVGDGNIISGIHKGFKDLEELGWLGQMPRLIGVQAQGSAAVAHAFHAGSEIIEPVQAQTIADSISVDLPRDGVRAVRAARQTGGTYITVSDAEILTAIADLGQVGIFAEPAGATAMAGLKKALVDGVVKPDDPVLVMNTGSGLKDVRAAMQAVHAAPVIEPSMEALKKHLAG</sequence>
<dbReference type="Pfam" id="PF00291">
    <property type="entry name" value="PALP"/>
    <property type="match status" value="1"/>
</dbReference>
<dbReference type="SUPFAM" id="SSF53686">
    <property type="entry name" value="Tryptophan synthase beta subunit-like PLP-dependent enzymes"/>
    <property type="match status" value="1"/>
</dbReference>
<dbReference type="PANTHER" id="PTHR48078:SF6">
    <property type="entry name" value="L-THREONINE DEHYDRATASE CATABOLIC TDCB"/>
    <property type="match status" value="1"/>
</dbReference>
<feature type="domain" description="Tryptophan synthase beta chain-like PALP" evidence="7">
    <location>
        <begin position="79"/>
        <end position="384"/>
    </location>
</feature>